<proteinExistence type="predicted"/>
<evidence type="ECO:0000313" key="2">
    <source>
        <dbReference type="EMBL" id="MBB5711871.1"/>
    </source>
</evidence>
<protein>
    <recommendedName>
        <fullName evidence="1">TnsA endonuclease N-terminal domain-containing protein</fullName>
    </recommendedName>
</protein>
<dbReference type="Proteomes" id="UP000527143">
    <property type="component" value="Unassembled WGS sequence"/>
</dbReference>
<evidence type="ECO:0000259" key="1">
    <source>
        <dbReference type="Pfam" id="PF08722"/>
    </source>
</evidence>
<dbReference type="EMBL" id="JACIJF010000010">
    <property type="protein sequence ID" value="MBB5711871.1"/>
    <property type="molecule type" value="Genomic_DNA"/>
</dbReference>
<feature type="domain" description="TnsA endonuclease N-terminal" evidence="1">
    <location>
        <begin position="6"/>
        <end position="83"/>
    </location>
</feature>
<dbReference type="RefSeq" id="WP_184089442.1">
    <property type="nucleotide sequence ID" value="NZ_JACIJF010000010.1"/>
</dbReference>
<reference evidence="2 3" key="1">
    <citation type="submission" date="2020-08" db="EMBL/GenBank/DDBJ databases">
        <title>Genomic Encyclopedia of Type Strains, Phase IV (KMG-IV): sequencing the most valuable type-strain genomes for metagenomic binning, comparative biology and taxonomic classification.</title>
        <authorList>
            <person name="Goeker M."/>
        </authorList>
    </citation>
    <scope>NUCLEOTIDE SEQUENCE [LARGE SCALE GENOMIC DNA]</scope>
    <source>
        <strain evidence="2 3">DSM 26736</strain>
    </source>
</reference>
<comment type="caution">
    <text evidence="2">The sequence shown here is derived from an EMBL/GenBank/DDBJ whole genome shotgun (WGS) entry which is preliminary data.</text>
</comment>
<accession>A0A840YR36</accession>
<sequence length="183" mass="20894">MKCEINPAIVDFRSQHIRFDLLIDGRLQSYVPDVLALMHDGSITVIEVDKGRSKQPEPQYRAKLDIVRDICADLEWRFEIWSERTLAPTRRVRDNIAQIQMQRFISIDSVQILVVSRALRENGGRLAVGQIRTLLGCRLGAGDLVRGLMCRGLLELPLDKRIDHKTIATLFTRCVSPSFEHAM</sequence>
<dbReference type="InterPro" id="IPR014833">
    <property type="entry name" value="TnsA_N"/>
</dbReference>
<name>A0A840YR36_9SPHN</name>
<organism evidence="2 3">
    <name type="scientific">Sphingomonas xinjiangensis</name>
    <dbReference type="NCBI Taxonomy" id="643568"/>
    <lineage>
        <taxon>Bacteria</taxon>
        <taxon>Pseudomonadati</taxon>
        <taxon>Pseudomonadota</taxon>
        <taxon>Alphaproteobacteria</taxon>
        <taxon>Sphingomonadales</taxon>
        <taxon>Sphingomonadaceae</taxon>
        <taxon>Sphingomonas</taxon>
    </lineage>
</organism>
<evidence type="ECO:0000313" key="3">
    <source>
        <dbReference type="Proteomes" id="UP000527143"/>
    </source>
</evidence>
<dbReference type="AlphaFoldDB" id="A0A840YR36"/>
<dbReference type="Pfam" id="PF08722">
    <property type="entry name" value="Tn7_TnsA-like_N"/>
    <property type="match status" value="1"/>
</dbReference>
<gene>
    <name evidence="2" type="ORF">FHT02_003123</name>
</gene>
<keyword evidence="3" id="KW-1185">Reference proteome</keyword>